<evidence type="ECO:0000313" key="1">
    <source>
        <dbReference type="EMBL" id="TSE30215.1"/>
    </source>
</evidence>
<gene>
    <name evidence="1" type="ORF">Tchar_02488</name>
</gene>
<dbReference type="AlphaFoldDB" id="A0A554X343"/>
<accession>A0A554X343</accession>
<reference evidence="1 2" key="1">
    <citation type="submission" date="2019-07" db="EMBL/GenBank/DDBJ databases">
        <title>Tepidimonas charontis SPSP-6 draft genome.</title>
        <authorList>
            <person name="Da Costa M.S."/>
            <person name="Froufe H.J.C."/>
            <person name="Egas C."/>
            <person name="Albuquerque L."/>
        </authorList>
    </citation>
    <scope>NUCLEOTIDE SEQUENCE [LARGE SCALE GENOMIC DNA]</scope>
    <source>
        <strain evidence="1 2">SPSP-6</strain>
    </source>
</reference>
<name>A0A554X343_9BURK</name>
<keyword evidence="2" id="KW-1185">Reference proteome</keyword>
<evidence type="ECO:0000313" key="2">
    <source>
        <dbReference type="Proteomes" id="UP000318294"/>
    </source>
</evidence>
<dbReference type="EMBL" id="VJON01000057">
    <property type="protein sequence ID" value="TSE30215.1"/>
    <property type="molecule type" value="Genomic_DNA"/>
</dbReference>
<sequence>MDRMAAPSPSIPASRIKGLRIVCRRCGVEIMLPITARESPGQCFNCASRFADGGGIVSALRELKWLHDMDGSDNTAVGFWIDSNP</sequence>
<dbReference type="Proteomes" id="UP000318294">
    <property type="component" value="Unassembled WGS sequence"/>
</dbReference>
<comment type="caution">
    <text evidence="1">The sequence shown here is derived from an EMBL/GenBank/DDBJ whole genome shotgun (WGS) entry which is preliminary data.</text>
</comment>
<organism evidence="1 2">
    <name type="scientific">Tepidimonas charontis</name>
    <dbReference type="NCBI Taxonomy" id="2267262"/>
    <lineage>
        <taxon>Bacteria</taxon>
        <taxon>Pseudomonadati</taxon>
        <taxon>Pseudomonadota</taxon>
        <taxon>Betaproteobacteria</taxon>
        <taxon>Burkholderiales</taxon>
        <taxon>Tepidimonas</taxon>
    </lineage>
</organism>
<dbReference type="RefSeq" id="WP_144329332.1">
    <property type="nucleotide sequence ID" value="NZ_VJON01000057.1"/>
</dbReference>
<proteinExistence type="predicted"/>
<protein>
    <submittedName>
        <fullName evidence="1">Uncharacterized protein</fullName>
    </submittedName>
</protein>